<dbReference type="GO" id="GO:0005634">
    <property type="term" value="C:nucleus"/>
    <property type="evidence" value="ECO:0007669"/>
    <property type="project" value="InterPro"/>
</dbReference>
<evidence type="ECO:0000259" key="1">
    <source>
        <dbReference type="Pfam" id="PF01486"/>
    </source>
</evidence>
<organism evidence="2">
    <name type="scientific">Zea mays</name>
    <name type="common">Maize</name>
    <dbReference type="NCBI Taxonomy" id="4577"/>
    <lineage>
        <taxon>Eukaryota</taxon>
        <taxon>Viridiplantae</taxon>
        <taxon>Streptophyta</taxon>
        <taxon>Embryophyta</taxon>
        <taxon>Tracheophyta</taxon>
        <taxon>Spermatophyta</taxon>
        <taxon>Magnoliopsida</taxon>
        <taxon>Liliopsida</taxon>
        <taxon>Poales</taxon>
        <taxon>Poaceae</taxon>
        <taxon>PACMAD clade</taxon>
        <taxon>Panicoideae</taxon>
        <taxon>Andropogonodae</taxon>
        <taxon>Andropogoneae</taxon>
        <taxon>Tripsacinae</taxon>
        <taxon>Zea</taxon>
    </lineage>
</organism>
<reference evidence="2" key="1">
    <citation type="journal article" date="2018" name="Nat. Genet.">
        <title>Extensive intraspecific gene order and gene structural variations between Mo17 and other maize genomes.</title>
        <authorList>
            <person name="Sun S."/>
            <person name="Zhou Y."/>
            <person name="Chen J."/>
            <person name="Shi J."/>
            <person name="Zhao H."/>
            <person name="Zhao H."/>
            <person name="Song W."/>
            <person name="Zhang M."/>
            <person name="Cui Y."/>
            <person name="Dong X."/>
            <person name="Liu H."/>
            <person name="Ma X."/>
            <person name="Jiao Y."/>
            <person name="Wang B."/>
            <person name="Wei X."/>
            <person name="Stein J.C."/>
            <person name="Glaubitz J.C."/>
            <person name="Lu F."/>
            <person name="Yu G."/>
            <person name="Liang C."/>
            <person name="Fengler K."/>
            <person name="Li B."/>
            <person name="Rafalski A."/>
            <person name="Schnable P.S."/>
            <person name="Ware D.H."/>
            <person name="Buckler E.S."/>
            <person name="Lai J."/>
        </authorList>
    </citation>
    <scope>NUCLEOTIDE SEQUENCE [LARGE SCALE GENOMIC DNA]</scope>
    <source>
        <tissue evidence="2">Seedling</tissue>
    </source>
</reference>
<proteinExistence type="predicted"/>
<feature type="domain" description="K-box" evidence="1">
    <location>
        <begin position="8"/>
        <end position="56"/>
    </location>
</feature>
<gene>
    <name evidence="2" type="primary">MADS47_1</name>
    <name evidence="2" type="ORF">Zm00014a_030393</name>
</gene>
<dbReference type="InterPro" id="IPR002487">
    <property type="entry name" value="TF_Kbox"/>
</dbReference>
<dbReference type="GO" id="GO:0003700">
    <property type="term" value="F:DNA-binding transcription factor activity"/>
    <property type="evidence" value="ECO:0007669"/>
    <property type="project" value="InterPro"/>
</dbReference>
<protein>
    <submittedName>
        <fullName evidence="2">MADS-box transcription factor 47</fullName>
    </submittedName>
</protein>
<dbReference type="Pfam" id="PF01486">
    <property type="entry name" value="K-box"/>
    <property type="match status" value="1"/>
</dbReference>
<name>A0A317YJE6_MAIZE</name>
<comment type="caution">
    <text evidence="2">The sequence shown here is derived from an EMBL/GenBank/DDBJ whole genome shotgun (WGS) entry which is preliminary data.</text>
</comment>
<evidence type="ECO:0000313" key="2">
    <source>
        <dbReference type="EMBL" id="PWZ57792.1"/>
    </source>
</evidence>
<dbReference type="EMBL" id="NCVQ01000001">
    <property type="protein sequence ID" value="PWZ57792.1"/>
    <property type="molecule type" value="Genomic_DNA"/>
</dbReference>
<dbReference type="Proteomes" id="UP000251960">
    <property type="component" value="Chromosome 1"/>
</dbReference>
<sequence>MELLSGYCLHMRGEELQRLSVQQLQELEKTLESGLGSVLKTKRMQLIEENSRLKEQVSIPLSVCFDRRLGGFSQRRPEAAGYHSSAPSDRDLACPVAERCRSLALLHSRSFWIGGEQHCWIGKTQVTNASHQNKAF</sequence>
<accession>A0A317YJE6</accession>
<dbReference type="AlphaFoldDB" id="A0A317YJE6"/>